<sequence length="68" mass="8047">MTTVKIIFHTPPAPIIPWWYHEHIGETFEVDEDIKHPSLFLIPKNDYYPYGRHIQKDDCQVIKEVGAQ</sequence>
<organism evidence="1 2">
    <name type="scientific">Paenibacillus odorifer</name>
    <dbReference type="NCBI Taxonomy" id="189426"/>
    <lineage>
        <taxon>Bacteria</taxon>
        <taxon>Bacillati</taxon>
        <taxon>Bacillota</taxon>
        <taxon>Bacilli</taxon>
        <taxon>Bacillales</taxon>
        <taxon>Paenibacillaceae</taxon>
        <taxon>Paenibacillus</taxon>
    </lineage>
</organism>
<dbReference type="EMBL" id="MPVP01000012">
    <property type="protein sequence ID" value="OMD38513.1"/>
    <property type="molecule type" value="Genomic_DNA"/>
</dbReference>
<proteinExistence type="predicted"/>
<keyword evidence="2" id="KW-1185">Reference proteome</keyword>
<reference evidence="1 2" key="1">
    <citation type="submission" date="2016-11" db="EMBL/GenBank/DDBJ databases">
        <title>Paenibacillus species isolates.</title>
        <authorList>
            <person name="Beno S.M."/>
        </authorList>
    </citation>
    <scope>NUCLEOTIDE SEQUENCE [LARGE SCALE GENOMIC DNA]</scope>
    <source>
        <strain evidence="1 2">FSL H7-0433</strain>
    </source>
</reference>
<comment type="caution">
    <text evidence="1">The sequence shown here is derived from an EMBL/GenBank/DDBJ whole genome shotgun (WGS) entry which is preliminary data.</text>
</comment>
<evidence type="ECO:0000313" key="2">
    <source>
        <dbReference type="Proteomes" id="UP000187158"/>
    </source>
</evidence>
<dbReference type="RefSeq" id="WP_076218005.1">
    <property type="nucleotide sequence ID" value="NZ_MPTJ01000013.1"/>
</dbReference>
<accession>A0ABX3GVP3</accession>
<name>A0ABX3GVP3_9BACL</name>
<evidence type="ECO:0000313" key="1">
    <source>
        <dbReference type="EMBL" id="OMD38513.1"/>
    </source>
</evidence>
<dbReference type="Proteomes" id="UP000187158">
    <property type="component" value="Unassembled WGS sequence"/>
</dbReference>
<gene>
    <name evidence="1" type="ORF">BSO21_04140</name>
</gene>
<protein>
    <submittedName>
        <fullName evidence="1">Uncharacterized protein</fullName>
    </submittedName>
</protein>